<sequence length="297" mass="34008">MQTAKVDKCICGYHKRCLAADGVKFNDHDLGIWDIRDTGYDNRCNLIYGQVPEDEQNIDHIIELWQVKEAYFRALEFLTQFTSGRAWYDWDTLNNNRNSITVPDPNNVIRDSLYIGHNYKQTTVTLNSLNYIFNNPHNLCAIEKEFNSRKNKFLDKPMPIIPGGALDNSVVGDETLGVTYGQTRLQLQAYYLATAEHRAATMNELQARYHQTGDIALFLIRCYLEQNYHNFTVESNGAGQPIAGVELHPQKPGSKGPIEYFDTNNRARILNNTVDTILGSLSTEEQEAINEAWKHWK</sequence>
<dbReference type="EMBL" id="JAVHJM010000003">
    <property type="protein sequence ID" value="KAK6516381.1"/>
    <property type="molecule type" value="Genomic_DNA"/>
</dbReference>
<keyword evidence="2" id="KW-1185">Reference proteome</keyword>
<reference evidence="1 2" key="1">
    <citation type="submission" date="2019-10" db="EMBL/GenBank/DDBJ databases">
        <authorList>
            <person name="Palmer J.M."/>
        </authorList>
    </citation>
    <scope>NUCLEOTIDE SEQUENCE [LARGE SCALE GENOMIC DNA]</scope>
    <source>
        <strain evidence="1 2">TWF506</strain>
    </source>
</reference>
<name>A0AAN8NRF8_9PEZI</name>
<evidence type="ECO:0000313" key="2">
    <source>
        <dbReference type="Proteomes" id="UP001307849"/>
    </source>
</evidence>
<dbReference type="AlphaFoldDB" id="A0AAN8NRF8"/>
<proteinExistence type="predicted"/>
<evidence type="ECO:0000313" key="1">
    <source>
        <dbReference type="EMBL" id="KAK6516381.1"/>
    </source>
</evidence>
<dbReference type="Proteomes" id="UP001307849">
    <property type="component" value="Unassembled WGS sequence"/>
</dbReference>
<organism evidence="1 2">
    <name type="scientific">Arthrobotrys conoides</name>
    <dbReference type="NCBI Taxonomy" id="74498"/>
    <lineage>
        <taxon>Eukaryota</taxon>
        <taxon>Fungi</taxon>
        <taxon>Dikarya</taxon>
        <taxon>Ascomycota</taxon>
        <taxon>Pezizomycotina</taxon>
        <taxon>Orbiliomycetes</taxon>
        <taxon>Orbiliales</taxon>
        <taxon>Orbiliaceae</taxon>
        <taxon>Arthrobotrys</taxon>
    </lineage>
</organism>
<gene>
    <name evidence="1" type="ORF">TWF506_006290</name>
</gene>
<accession>A0AAN8NRF8</accession>
<protein>
    <submittedName>
        <fullName evidence="1">Uncharacterized protein</fullName>
    </submittedName>
</protein>
<comment type="caution">
    <text evidence="1">The sequence shown here is derived from an EMBL/GenBank/DDBJ whole genome shotgun (WGS) entry which is preliminary data.</text>
</comment>